<dbReference type="InterPro" id="IPR006594">
    <property type="entry name" value="LisH"/>
</dbReference>
<dbReference type="Gene3D" id="2.130.10.10">
    <property type="entry name" value="YVTN repeat-like/Quinoprotein amine dehydrogenase"/>
    <property type="match status" value="2"/>
</dbReference>
<dbReference type="Pfam" id="PF00400">
    <property type="entry name" value="WD40"/>
    <property type="match status" value="2"/>
</dbReference>
<name>A0A6A5BPM1_NAEFO</name>
<dbReference type="InterPro" id="IPR051350">
    <property type="entry name" value="WD_repeat-ST_regulator"/>
</dbReference>
<dbReference type="Pfam" id="PF23627">
    <property type="entry name" value="LisH_WDR26"/>
    <property type="match status" value="1"/>
</dbReference>
<dbReference type="VEuPathDB" id="AmoebaDB:NF0121930"/>
<dbReference type="AlphaFoldDB" id="A0A6A5BPM1"/>
<feature type="repeat" description="WD" evidence="3">
    <location>
        <begin position="368"/>
        <end position="409"/>
    </location>
</feature>
<keyword evidence="2" id="KW-0677">Repeat</keyword>
<evidence type="ECO:0000256" key="1">
    <source>
        <dbReference type="ARBA" id="ARBA00022574"/>
    </source>
</evidence>
<dbReference type="InterPro" id="IPR015943">
    <property type="entry name" value="WD40/YVTN_repeat-like_dom_sf"/>
</dbReference>
<feature type="domain" description="CTLH" evidence="4">
    <location>
        <begin position="77"/>
        <end position="133"/>
    </location>
</feature>
<dbReference type="InterPro" id="IPR001680">
    <property type="entry name" value="WD40_rpt"/>
</dbReference>
<dbReference type="GeneID" id="68111938"/>
<comment type="caution">
    <text evidence="5">The sequence shown here is derived from an EMBL/GenBank/DDBJ whole genome shotgun (WGS) entry which is preliminary data.</text>
</comment>
<dbReference type="PROSITE" id="PS50294">
    <property type="entry name" value="WD_REPEATS_REGION"/>
    <property type="match status" value="2"/>
</dbReference>
<accession>A0A6A5BPM1</accession>
<dbReference type="VEuPathDB" id="AmoebaDB:NfTy_084790"/>
<evidence type="ECO:0000256" key="2">
    <source>
        <dbReference type="ARBA" id="ARBA00022737"/>
    </source>
</evidence>
<dbReference type="Proteomes" id="UP000444721">
    <property type="component" value="Unassembled WGS sequence"/>
</dbReference>
<evidence type="ECO:0000256" key="3">
    <source>
        <dbReference type="PROSITE-ProRule" id="PRU00221"/>
    </source>
</evidence>
<evidence type="ECO:0000259" key="4">
    <source>
        <dbReference type="PROSITE" id="PS50897"/>
    </source>
</evidence>
<dbReference type="EMBL" id="VFQX01000041">
    <property type="protein sequence ID" value="KAF0976044.1"/>
    <property type="molecule type" value="Genomic_DNA"/>
</dbReference>
<feature type="repeat" description="WD" evidence="3">
    <location>
        <begin position="592"/>
        <end position="625"/>
    </location>
</feature>
<dbReference type="PROSITE" id="PS50082">
    <property type="entry name" value="WD_REPEATS_2"/>
    <property type="match status" value="2"/>
</dbReference>
<dbReference type="OrthoDB" id="972532at2759"/>
<dbReference type="PANTHER" id="PTHR22838:SF0">
    <property type="entry name" value="WD REPEAT-CONTAINING PROTEIN 26"/>
    <property type="match status" value="1"/>
</dbReference>
<gene>
    <name evidence="5" type="ORF">FDP41_004720</name>
</gene>
<dbReference type="SMART" id="SM00668">
    <property type="entry name" value="CTLH"/>
    <property type="match status" value="1"/>
</dbReference>
<dbReference type="PROSITE" id="PS50896">
    <property type="entry name" value="LISH"/>
    <property type="match status" value="1"/>
</dbReference>
<dbReference type="InterPro" id="IPR036322">
    <property type="entry name" value="WD40_repeat_dom_sf"/>
</dbReference>
<dbReference type="VEuPathDB" id="AmoebaDB:FDP41_004720"/>
<dbReference type="PROSITE" id="PS50897">
    <property type="entry name" value="CTLH"/>
    <property type="match status" value="1"/>
</dbReference>
<dbReference type="PANTHER" id="PTHR22838">
    <property type="entry name" value="WD REPEAT PROTEIN 26-RELATED"/>
    <property type="match status" value="1"/>
</dbReference>
<dbReference type="InterPro" id="IPR024977">
    <property type="entry name" value="Apc4-like_WD40_dom"/>
</dbReference>
<organism evidence="5 6">
    <name type="scientific">Naegleria fowleri</name>
    <name type="common">Brain eating amoeba</name>
    <dbReference type="NCBI Taxonomy" id="5763"/>
    <lineage>
        <taxon>Eukaryota</taxon>
        <taxon>Discoba</taxon>
        <taxon>Heterolobosea</taxon>
        <taxon>Tetramitia</taxon>
        <taxon>Eutetramitia</taxon>
        <taxon>Vahlkampfiidae</taxon>
        <taxon>Naegleria</taxon>
    </lineage>
</organism>
<dbReference type="SUPFAM" id="SSF50978">
    <property type="entry name" value="WD40 repeat-like"/>
    <property type="match status" value="1"/>
</dbReference>
<evidence type="ECO:0000313" key="6">
    <source>
        <dbReference type="Proteomes" id="UP000444721"/>
    </source>
</evidence>
<dbReference type="InterPro" id="IPR006595">
    <property type="entry name" value="CTLH_C"/>
</dbReference>
<dbReference type="RefSeq" id="XP_044560757.1">
    <property type="nucleotide sequence ID" value="XM_044708165.1"/>
</dbReference>
<dbReference type="SMART" id="SM00320">
    <property type="entry name" value="WD40"/>
    <property type="match status" value="6"/>
</dbReference>
<dbReference type="Pfam" id="PF12894">
    <property type="entry name" value="ANAPC4_WD40"/>
    <property type="match status" value="1"/>
</dbReference>
<keyword evidence="6" id="KW-1185">Reference proteome</keyword>
<keyword evidence="1 3" id="KW-0853">WD repeat</keyword>
<protein>
    <recommendedName>
        <fullName evidence="4">CTLH domain-containing protein</fullName>
    </recommendedName>
</protein>
<reference evidence="5 6" key="1">
    <citation type="journal article" date="2019" name="Sci. Rep.">
        <title>Nanopore sequencing improves the draft genome of the human pathogenic amoeba Naegleria fowleri.</title>
        <authorList>
            <person name="Liechti N."/>
            <person name="Schurch N."/>
            <person name="Bruggmann R."/>
            <person name="Wittwer M."/>
        </authorList>
    </citation>
    <scope>NUCLEOTIDE SEQUENCE [LARGE SCALE GENOMIC DNA]</scope>
    <source>
        <strain evidence="5 6">ATCC 30894</strain>
    </source>
</reference>
<proteinExistence type="predicted"/>
<evidence type="ECO:0000313" key="5">
    <source>
        <dbReference type="EMBL" id="KAF0976044.1"/>
    </source>
</evidence>
<dbReference type="OMA" id="GHISGCV"/>
<sequence length="625" mass="70402">MQQQTHNNTSMMMTDEDSAEHHNNHFHSIKTSTNKSSSEHVNRKDLVRIIIQALHSLDYNQSAAELEKESGIEYLSKDIVKLRESILKGLWNECISIVDDILNQSNCKNTQMVKYHIYKQKYLELLENGEIEEALKTLRNELTPMSLQSSANPSLKNSTISNVSDGMDSVSSVANYNNNNTTNTVTLDKSSLMTLQQLQMLSSLLLCPDPQSLKKSASWDGKNGTSRRQLLEEIEKYISPSLLIPENRLENLLLMAVKSQKSNDPMLIYDDEDGDVMHDAHDDGIPLLNDDSFKKSSSIAIPSKLLCTLDDHIDEIWFCKFSHNGEWLATTGIDSSLLVYKVSNIISVATQSSSSQNLENSSMIYTHNLKQNGHVLSLSFSPDDRFILTATSENEISVWDTVDGKLVSSSKKSVPIVACLWTDDGSSYMAVTGEKNSHILIWDMSSVVSTSNGGSNHALSDSIKLDTRIQDATYMGNDKIILASYDKQIIIYSLREKKIVERFLESDYVVSLLISNNRRFLLVCLASEEEEPSEMHLWDIVEKRIAVTYKGHKQTRFVLRPTFIGHEYVACGSEDSKIYIWNSKTGQLQDTLLSHINVVNCVSWNKHFQILASCSDDATVKIWSN</sequence>